<sequence>MKLSEADARARVASARVARLATVGRDGAPHLVPVVFAPEGELIYIAVDFKPKSSPNLRRLRNIAENPQVALLVDAYGDDWDELWWARVDGEATVLTDAGELRHPIDVLVARYPQYRARRPDGPVIAIRAQRWTGWSAA</sequence>
<feature type="domain" description="Pyridoxamine 5'-phosphate oxidase N-terminal" evidence="2">
    <location>
        <begin position="7"/>
        <end position="135"/>
    </location>
</feature>
<dbReference type="InterPro" id="IPR019967">
    <property type="entry name" value="F420-dep_enz_PPOX_Rv0121"/>
</dbReference>
<evidence type="ECO:0000313" key="3">
    <source>
        <dbReference type="EMBL" id="AYG04479.1"/>
    </source>
</evidence>
<dbReference type="PANTHER" id="PTHR35176:SF2">
    <property type="entry name" value="F420H(2)-DEPENDENT REDUCTASE RV1155"/>
    <property type="match status" value="1"/>
</dbReference>
<dbReference type="GO" id="GO:0005829">
    <property type="term" value="C:cytosol"/>
    <property type="evidence" value="ECO:0007669"/>
    <property type="project" value="TreeGrafter"/>
</dbReference>
<dbReference type="InterPro" id="IPR011576">
    <property type="entry name" value="Pyridox_Oxase_N"/>
</dbReference>
<dbReference type="EMBL" id="CP032624">
    <property type="protein sequence ID" value="AYG04479.1"/>
    <property type="molecule type" value="Genomic_DNA"/>
</dbReference>
<dbReference type="OrthoDB" id="157302at2"/>
<name>A0A387BTY5_9MICO</name>
<dbReference type="Pfam" id="PF01243">
    <property type="entry name" value="PNPOx_N"/>
    <property type="match status" value="1"/>
</dbReference>
<dbReference type="GO" id="GO:0016627">
    <property type="term" value="F:oxidoreductase activity, acting on the CH-CH group of donors"/>
    <property type="evidence" value="ECO:0007669"/>
    <property type="project" value="TreeGrafter"/>
</dbReference>
<keyword evidence="1" id="KW-0560">Oxidoreductase</keyword>
<dbReference type="PANTHER" id="PTHR35176">
    <property type="entry name" value="HEME OXYGENASE HI_0854-RELATED"/>
    <property type="match status" value="1"/>
</dbReference>
<dbReference type="Gene3D" id="2.30.110.10">
    <property type="entry name" value="Electron Transport, Fmn-binding Protein, Chain A"/>
    <property type="match status" value="1"/>
</dbReference>
<dbReference type="Proteomes" id="UP000275069">
    <property type="component" value="Chromosome"/>
</dbReference>
<protein>
    <submittedName>
        <fullName evidence="3">TIGR03668 family PPOX class F420-dependent oxidoreductase</fullName>
    </submittedName>
</protein>
<evidence type="ECO:0000256" key="1">
    <source>
        <dbReference type="ARBA" id="ARBA00023002"/>
    </source>
</evidence>
<dbReference type="NCBIfam" id="TIGR03668">
    <property type="entry name" value="Rv0121_F420"/>
    <property type="match status" value="1"/>
</dbReference>
<gene>
    <name evidence="3" type="ORF">D7I44_13700</name>
</gene>
<organism evidence="3 4">
    <name type="scientific">Gryllotalpicola protaetiae</name>
    <dbReference type="NCBI Taxonomy" id="2419771"/>
    <lineage>
        <taxon>Bacteria</taxon>
        <taxon>Bacillati</taxon>
        <taxon>Actinomycetota</taxon>
        <taxon>Actinomycetes</taxon>
        <taxon>Micrococcales</taxon>
        <taxon>Microbacteriaceae</taxon>
        <taxon>Gryllotalpicola</taxon>
    </lineage>
</organism>
<dbReference type="KEGG" id="gry:D7I44_13700"/>
<dbReference type="RefSeq" id="WP_120790009.1">
    <property type="nucleotide sequence ID" value="NZ_CP032624.1"/>
</dbReference>
<reference evidence="3 4" key="1">
    <citation type="submission" date="2018-09" db="EMBL/GenBank/DDBJ databases">
        <title>Genome sequencing of strain 2DFW10M-5.</title>
        <authorList>
            <person name="Heo J."/>
            <person name="Kim S.-J."/>
            <person name="Kwon S.-W."/>
        </authorList>
    </citation>
    <scope>NUCLEOTIDE SEQUENCE [LARGE SCALE GENOMIC DNA]</scope>
    <source>
        <strain evidence="3 4">2DFW10M-5</strain>
    </source>
</reference>
<evidence type="ECO:0000259" key="2">
    <source>
        <dbReference type="Pfam" id="PF01243"/>
    </source>
</evidence>
<proteinExistence type="predicted"/>
<evidence type="ECO:0000313" key="4">
    <source>
        <dbReference type="Proteomes" id="UP000275069"/>
    </source>
</evidence>
<keyword evidence="4" id="KW-1185">Reference proteome</keyword>
<dbReference type="AlphaFoldDB" id="A0A387BTY5"/>
<dbReference type="InterPro" id="IPR012349">
    <property type="entry name" value="Split_barrel_FMN-bd"/>
</dbReference>
<dbReference type="InterPro" id="IPR052019">
    <property type="entry name" value="F420H2_bilvrd_red/Heme_oxyg"/>
</dbReference>
<dbReference type="SUPFAM" id="SSF50475">
    <property type="entry name" value="FMN-binding split barrel"/>
    <property type="match status" value="1"/>
</dbReference>
<accession>A0A387BTY5</accession>
<dbReference type="GO" id="GO:0070967">
    <property type="term" value="F:coenzyme F420 binding"/>
    <property type="evidence" value="ECO:0007669"/>
    <property type="project" value="TreeGrafter"/>
</dbReference>